<evidence type="ECO:0000313" key="2">
    <source>
        <dbReference type="EMBL" id="KAK3285121.1"/>
    </source>
</evidence>
<reference evidence="2 3" key="1">
    <citation type="journal article" date="2015" name="Genome Biol. Evol.">
        <title>Comparative Genomics of a Bacterivorous Green Alga Reveals Evolutionary Causalities and Consequences of Phago-Mixotrophic Mode of Nutrition.</title>
        <authorList>
            <person name="Burns J.A."/>
            <person name="Paasch A."/>
            <person name="Narechania A."/>
            <person name="Kim E."/>
        </authorList>
    </citation>
    <scope>NUCLEOTIDE SEQUENCE [LARGE SCALE GENOMIC DNA]</scope>
    <source>
        <strain evidence="2 3">PLY_AMNH</strain>
    </source>
</reference>
<sequence length="215" mass="24468">MWTHGFLHANNLNPRRATNNRKEPLDWDLTGRNRVGGKAQKFDLGEGGVYKPKLQQRATAYIQQQKGELWPRKALLDVLDGEEEEPAADRSDAATEWSPQDEEGGDASTSHPATTSCTGSQEFDEEEFNFQEMTENTYAVVLAPGKNEFSFTLKVGKYIPPWLHLVSGRDVREEDTHVLWRWHRPLQSGIVTAKNRGMDEKNVLKGFTEGRYSYN</sequence>
<feature type="region of interest" description="Disordered" evidence="1">
    <location>
        <begin position="1"/>
        <end position="32"/>
    </location>
</feature>
<dbReference type="Proteomes" id="UP001190700">
    <property type="component" value="Unassembled WGS sequence"/>
</dbReference>
<organism evidence="2 3">
    <name type="scientific">Cymbomonas tetramitiformis</name>
    <dbReference type="NCBI Taxonomy" id="36881"/>
    <lineage>
        <taxon>Eukaryota</taxon>
        <taxon>Viridiplantae</taxon>
        <taxon>Chlorophyta</taxon>
        <taxon>Pyramimonadophyceae</taxon>
        <taxon>Pyramimonadales</taxon>
        <taxon>Pyramimonadaceae</taxon>
        <taxon>Cymbomonas</taxon>
    </lineage>
</organism>
<keyword evidence="3" id="KW-1185">Reference proteome</keyword>
<dbReference type="EMBL" id="LGRX02001957">
    <property type="protein sequence ID" value="KAK3285121.1"/>
    <property type="molecule type" value="Genomic_DNA"/>
</dbReference>
<feature type="compositionally biased region" description="Polar residues" evidence="1">
    <location>
        <begin position="107"/>
        <end position="120"/>
    </location>
</feature>
<feature type="compositionally biased region" description="Basic and acidic residues" evidence="1">
    <location>
        <begin position="20"/>
        <end position="31"/>
    </location>
</feature>
<name>A0AAE0LH21_9CHLO</name>
<gene>
    <name evidence="2" type="ORF">CYMTET_7254</name>
</gene>
<feature type="region of interest" description="Disordered" evidence="1">
    <location>
        <begin position="81"/>
        <end position="121"/>
    </location>
</feature>
<proteinExistence type="predicted"/>
<comment type="caution">
    <text evidence="2">The sequence shown here is derived from an EMBL/GenBank/DDBJ whole genome shotgun (WGS) entry which is preliminary data.</text>
</comment>
<evidence type="ECO:0000313" key="3">
    <source>
        <dbReference type="Proteomes" id="UP001190700"/>
    </source>
</evidence>
<dbReference type="AlphaFoldDB" id="A0AAE0LH21"/>
<accession>A0AAE0LH21</accession>
<evidence type="ECO:0000256" key="1">
    <source>
        <dbReference type="SAM" id="MobiDB-lite"/>
    </source>
</evidence>
<protein>
    <submittedName>
        <fullName evidence="2">Uncharacterized protein</fullName>
    </submittedName>
</protein>